<dbReference type="InterPro" id="IPR042099">
    <property type="entry name" value="ANL_N_sf"/>
</dbReference>
<dbReference type="SUPFAM" id="SSF47336">
    <property type="entry name" value="ACP-like"/>
    <property type="match status" value="2"/>
</dbReference>
<feature type="domain" description="Ketosynthase family 3 (KS3)" evidence="8">
    <location>
        <begin position="1"/>
        <end position="360"/>
    </location>
</feature>
<dbReference type="SUPFAM" id="SSF52151">
    <property type="entry name" value="FabD/lysophospholipase-like"/>
    <property type="match status" value="1"/>
</dbReference>
<dbReference type="InterPro" id="IPR001227">
    <property type="entry name" value="Ac_transferase_dom_sf"/>
</dbReference>
<dbReference type="Gene3D" id="3.30.559.30">
    <property type="entry name" value="Nonribosomal peptide synthetase, condensation domain"/>
    <property type="match status" value="1"/>
</dbReference>
<dbReference type="Pfam" id="PF16197">
    <property type="entry name" value="KAsynt_C_assoc"/>
    <property type="match status" value="1"/>
</dbReference>
<accession>A0AAE1LWP1</accession>
<reference evidence="9" key="1">
    <citation type="submission" date="2023-11" db="EMBL/GenBank/DDBJ databases">
        <title>The genome sequences of three competitors of mushroom-forming fungi.</title>
        <authorList>
            <person name="Beijen E."/>
            <person name="Ohm R.A."/>
        </authorList>
    </citation>
    <scope>NUCLEOTIDE SEQUENCE</scope>
    <source>
        <strain evidence="9">CBS 100526</strain>
    </source>
</reference>
<dbReference type="RefSeq" id="XP_062751908.1">
    <property type="nucleotide sequence ID" value="XM_062904059.1"/>
</dbReference>
<dbReference type="GeneID" id="87923964"/>
<dbReference type="InterPro" id="IPR000873">
    <property type="entry name" value="AMP-dep_synth/lig_dom"/>
</dbReference>
<evidence type="ECO:0000313" key="10">
    <source>
        <dbReference type="Proteomes" id="UP001273209"/>
    </source>
</evidence>
<evidence type="ECO:0000313" key="9">
    <source>
        <dbReference type="EMBL" id="KAK4064156.1"/>
    </source>
</evidence>
<dbReference type="PANTHER" id="PTHR43775">
    <property type="entry name" value="FATTY ACID SYNTHASE"/>
    <property type="match status" value="1"/>
</dbReference>
<keyword evidence="3" id="KW-0436">Ligase</keyword>
<evidence type="ECO:0000256" key="4">
    <source>
        <dbReference type="ARBA" id="ARBA00022679"/>
    </source>
</evidence>
<dbReference type="Gene3D" id="3.30.70.3290">
    <property type="match status" value="1"/>
</dbReference>
<proteinExistence type="inferred from homology"/>
<evidence type="ECO:0000256" key="2">
    <source>
        <dbReference type="ARBA" id="ARBA00022553"/>
    </source>
</evidence>
<dbReference type="InterPro" id="IPR020841">
    <property type="entry name" value="PKS_Beta-ketoAc_synthase_dom"/>
</dbReference>
<name>A0AAE1LWP1_9HYPO</name>
<dbReference type="InterPro" id="IPR016035">
    <property type="entry name" value="Acyl_Trfase/lysoPLipase"/>
</dbReference>
<dbReference type="Pfam" id="PF00668">
    <property type="entry name" value="Condensation"/>
    <property type="match status" value="1"/>
</dbReference>
<evidence type="ECO:0000256" key="6">
    <source>
        <dbReference type="ARBA" id="ARBA00029443"/>
    </source>
</evidence>
<dbReference type="InterPro" id="IPR014031">
    <property type="entry name" value="Ketoacyl_synth_C"/>
</dbReference>
<keyword evidence="1" id="KW-0596">Phosphopantetheine</keyword>
<comment type="similarity">
    <text evidence="6">In the C-terminal section; belongs to the NRP synthetase family.</text>
</comment>
<comment type="caution">
    <text evidence="9">The sequence shown here is derived from an EMBL/GenBank/DDBJ whole genome shotgun (WGS) entry which is preliminary data.</text>
</comment>
<dbReference type="GO" id="GO:0044550">
    <property type="term" value="P:secondary metabolite biosynthetic process"/>
    <property type="evidence" value="ECO:0007669"/>
    <property type="project" value="TreeGrafter"/>
</dbReference>
<dbReference type="InterPro" id="IPR050091">
    <property type="entry name" value="PKS_NRPS_Biosynth_Enz"/>
</dbReference>
<sequence length="2373" mass="262417">MHTAEAEATDPQFRLALECVYEALEDAGMPMESLRGSSTAVYAGLSGTDYANVVTRDALQVPSYAATGTHANMLSNRISYFYDWRGPSMTIDTACSSSLVALDLAVQSLRRDECQMAVVCSSNLLFDSDIFTTADNLGLLSPSGRCHSFDSRANGYARGEGVIAIILKAVDLAVRDGNKIRCVVRETGINHDGYKAGIALPTSAAQQSLIEMTYARAGLDSRKARDQCQYIEAHGTGTRAGDPIEAEALSHAFFGDPNDSNNHLAKHSISLGSIKSVVGHLEGCAGLAGILKASLMTQHGVMPPNFDFKQLHDEVKPFSANFEMLQNAKPWPTLPDSVPRRVSVNSFGFGGTNAHAIIEEYLPDTNELKATSINREEVGSGVLPFVFSAASQSSLQAMLGSYSKHLRDNKQISPRDLAWTLSTQRSCLPYRQYFPASKTEDLAKSIDQAISAQSFAPKRFQGNHDPKIIAIFTGQGTEWNSIQELVAASHMVQSIISDLEASLSSLPQTHRPSWSLRELLLAEKTDARRREAVFCQTINTACQIILVELIRSAGVRMTSLIGHSSGEIAAAYAAGFLRRHDAIRIAYYRGFFASQQVEKGTMLAAALPMDQAVELVKSKVFGENVEVAAVNSISSTTLSGSVGAIDSVSEVLRALKIRIKKLPGSVPYHTRQMRRCAGLYLEALQNLDIQIQSPTDESPTWYSSVEGYEGLVAGESLRAQYWVDNMTHRVRFDNALSRAMLKERSPDIVLEFSPLVVLKSPTLELIESVTMKKGLYRGVLDGDREINSLSDTLGLIWLHARPQTLDFSRYYKAMSDSSSVLPTSLDYMPTYPWNHDTVFWTESRVSRLGGSRHGGRNGLLGVKSPETTESEMRWTNVIKTLETGGSWHSEESKTPVIPFSIALAIIIESIMGAGQDRQVAEIIIEGYEALPLKRHQSDNRTVETLAVLSNLSFTELKASATIVCHAAAGNDIRPLQLCFSSRVEWHFQPESQTTMLENSTGQEIQQSTKGWVLKQMEVEKALESVIKSYGLGHGRFAPERIQSVLVRPAPLEQSSISHSPFKISIQDYSSLEKLRFDIYDCDHVQPVIQVQMLSQESRPHRQLTYSARTEVIDTVQQQNLTIRDEIMNASDEKLATEVLFRSLVRFLTESTHLRDCDSSALQNTSFIDLGVDSLIANMIRSWFLEELSYPLTLRDILTGASAAQLASNVACIMLNEDRSSIAGTTLTMDGSGYHDLTNTTIPSGDGVEPFLDNDLDEKQSFQHVMPLSYAQSVYWFSHSYLSDKTALNVAFYYHLSGPLNVSKLQNAMAVMIERHEALRTCFYTTSEDGHPVQAILPRSIAKLQHGQIQSKQELNDTFEQLKNHVYDLAKGDVFRAILLRESASSHYLLFGYHHLTMDGFSFQQIFFKELEKVYMGIDLYTSPIQFREHATAQREAVQSGALAKDILFWKSKLKDLPQSQPLFPMTRSSVRESLTHYEYETSRLCLDVDLTSRIHQLCRKNQALPFHFHLAILSTLLFRFLRIDDICIGVADYNRVNGGDTTVLGLLLNFLPLRFRYAGGNSTFINILRQTREEMYEAMEASSVPFQLLLEELKVQRSSKYTPLFQTFVNYRSQHAESHKFADLEARSEDVQITKAGYDFSLDICENASGETEITFLGQAALLSSYDISMLRNSYETVVREVVSRPDVIMSKSAIYHPADVNRALEAGIGTYLIFPTIQGQYSNLYITGAFQESIWCDTLIHHVHEIVLSDGSRFAINDGINSWSYEQLGMRYKSIAIILKQKGVLKGNRVAVFQEPGCDWVASLLAIMHLGAVYVPLDQKNPLPRLKSMIELGSPKIVLVDDTTMTNGADLGCTPNQLINISHLETLSSVVALGEIAATKSQEAVVLFTSGSTGTPKGISVSHGNLLCAVESFSRHYNLGSETVSLQHTAYSFDISLDQIFVGLANRGRVHVARRNVRGDPKQLAETIAKEGITYIKTTPSEISLIARSGLEALKGNRSWTWAFSGGEQLPDTLYRDLQELGLPQLRLFNAYGPAEASIAANHFEVLSSGTGVGPIPIGSPLENYSTYVVDEDLQPVPSGIPGEILIGGGGVAQGYLDQELTKKKFLPDHVSPSSFRKNGWNRVFRTGDLGKLNQDGSMVFLGRVDGDTLVKLRGLRIDLGDIEAAVLKASNGAIAEAVVSVRGEPQFLACHVVMSHTFKLDDDTPDVQRFLRTLLPRLALPVYMVPAVILQVEEIPITLHGKRDRKAAALLSLSQHSEFTHTPAVARNNSFSKTQTGMVKHEAPGAGLSKIGMRLRDLWMRVLPGDLLTSREIDDSTGFFETGGNSLLIVQLRQLIMSELDVVVPVPALLECQNFGDMVTLVKDSLENPDE</sequence>
<dbReference type="GO" id="GO:0006633">
    <property type="term" value="P:fatty acid biosynthetic process"/>
    <property type="evidence" value="ECO:0007669"/>
    <property type="project" value="InterPro"/>
</dbReference>
<organism evidence="9 10">
    <name type="scientific">Trichoderma aggressivum f. europaeum</name>
    <dbReference type="NCBI Taxonomy" id="173218"/>
    <lineage>
        <taxon>Eukaryota</taxon>
        <taxon>Fungi</taxon>
        <taxon>Dikarya</taxon>
        <taxon>Ascomycota</taxon>
        <taxon>Pezizomycotina</taxon>
        <taxon>Sordariomycetes</taxon>
        <taxon>Hypocreomycetidae</taxon>
        <taxon>Hypocreales</taxon>
        <taxon>Hypocreaceae</taxon>
        <taxon>Trichoderma</taxon>
    </lineage>
</organism>
<dbReference type="Gene3D" id="1.10.1200.10">
    <property type="entry name" value="ACP-like"/>
    <property type="match status" value="1"/>
</dbReference>
<dbReference type="SUPFAM" id="SSF55048">
    <property type="entry name" value="Probable ACP-binding domain of malonyl-CoA ACP transacylase"/>
    <property type="match status" value="1"/>
</dbReference>
<dbReference type="PROSITE" id="PS00012">
    <property type="entry name" value="PHOSPHOPANTETHEINE"/>
    <property type="match status" value="2"/>
</dbReference>
<dbReference type="Pfam" id="PF00550">
    <property type="entry name" value="PP-binding"/>
    <property type="match status" value="1"/>
</dbReference>
<dbReference type="Proteomes" id="UP001273209">
    <property type="component" value="Unassembled WGS sequence"/>
</dbReference>
<gene>
    <name evidence="9" type="ORF">Triagg1_9135</name>
</gene>
<feature type="domain" description="Carrier" evidence="7">
    <location>
        <begin position="2288"/>
        <end position="2368"/>
    </location>
</feature>
<protein>
    <recommendedName>
        <fullName evidence="11">Polyketide synthase</fullName>
    </recommendedName>
</protein>
<dbReference type="CDD" id="cd05930">
    <property type="entry name" value="A_NRPS"/>
    <property type="match status" value="1"/>
</dbReference>
<evidence type="ECO:0000259" key="8">
    <source>
        <dbReference type="PROSITE" id="PS52004"/>
    </source>
</evidence>
<dbReference type="InterPro" id="IPR014030">
    <property type="entry name" value="Ketoacyl_synth_N"/>
</dbReference>
<keyword evidence="2" id="KW-0597">Phosphoprotein</keyword>
<dbReference type="InterPro" id="IPR020845">
    <property type="entry name" value="AMP-binding_CS"/>
</dbReference>
<dbReference type="Gene3D" id="3.40.366.10">
    <property type="entry name" value="Malonyl-Coenzyme A Acyl Carrier Protein, domain 2"/>
    <property type="match status" value="1"/>
</dbReference>
<dbReference type="NCBIfam" id="TIGR01733">
    <property type="entry name" value="AA-adenyl-dom"/>
    <property type="match status" value="1"/>
</dbReference>
<dbReference type="SMART" id="SM00825">
    <property type="entry name" value="PKS_KS"/>
    <property type="match status" value="1"/>
</dbReference>
<dbReference type="Gene3D" id="3.30.300.30">
    <property type="match status" value="1"/>
</dbReference>
<keyword evidence="10" id="KW-1185">Reference proteome</keyword>
<dbReference type="InterPro" id="IPR023213">
    <property type="entry name" value="CAT-like_dom_sf"/>
</dbReference>
<keyword evidence="4" id="KW-0808">Transferase</keyword>
<dbReference type="InterPro" id="IPR010071">
    <property type="entry name" value="AA_adenyl_dom"/>
</dbReference>
<dbReference type="InterPro" id="IPR032821">
    <property type="entry name" value="PKS_assoc"/>
</dbReference>
<dbReference type="GO" id="GO:0016874">
    <property type="term" value="F:ligase activity"/>
    <property type="evidence" value="ECO:0007669"/>
    <property type="project" value="UniProtKB-KW"/>
</dbReference>
<dbReference type="GO" id="GO:0004315">
    <property type="term" value="F:3-oxoacyl-[acyl-carrier-protein] synthase activity"/>
    <property type="evidence" value="ECO:0007669"/>
    <property type="project" value="InterPro"/>
</dbReference>
<dbReference type="CDD" id="cd19532">
    <property type="entry name" value="C_PKS-NRPS"/>
    <property type="match status" value="1"/>
</dbReference>
<dbReference type="InterPro" id="IPR014043">
    <property type="entry name" value="Acyl_transferase_dom"/>
</dbReference>
<dbReference type="InterPro" id="IPR016036">
    <property type="entry name" value="Malonyl_transacylase_ACP-bd"/>
</dbReference>
<evidence type="ECO:0000256" key="3">
    <source>
        <dbReference type="ARBA" id="ARBA00022598"/>
    </source>
</evidence>
<dbReference type="PROSITE" id="PS52004">
    <property type="entry name" value="KS3_2"/>
    <property type="match status" value="1"/>
</dbReference>
<dbReference type="SMART" id="SM00827">
    <property type="entry name" value="PKS_AT"/>
    <property type="match status" value="1"/>
</dbReference>
<dbReference type="Gene3D" id="3.40.50.12780">
    <property type="entry name" value="N-terminal domain of ligase-like"/>
    <property type="match status" value="1"/>
</dbReference>
<dbReference type="PROSITE" id="PS50075">
    <property type="entry name" value="CARRIER"/>
    <property type="match status" value="1"/>
</dbReference>
<dbReference type="Pfam" id="PF00109">
    <property type="entry name" value="ketoacyl-synt"/>
    <property type="match status" value="1"/>
</dbReference>
<dbReference type="PROSITE" id="PS00606">
    <property type="entry name" value="KS3_1"/>
    <property type="match status" value="1"/>
</dbReference>
<evidence type="ECO:0008006" key="11">
    <source>
        <dbReference type="Google" id="ProtNLM"/>
    </source>
</evidence>
<dbReference type="SUPFAM" id="SSF53901">
    <property type="entry name" value="Thiolase-like"/>
    <property type="match status" value="1"/>
</dbReference>
<dbReference type="Pfam" id="PF00698">
    <property type="entry name" value="Acyl_transf_1"/>
    <property type="match status" value="1"/>
</dbReference>
<dbReference type="EMBL" id="JAWRVG010000049">
    <property type="protein sequence ID" value="KAK4064156.1"/>
    <property type="molecule type" value="Genomic_DNA"/>
</dbReference>
<dbReference type="Gene3D" id="3.30.559.10">
    <property type="entry name" value="Chloramphenicol acetyltransferase-like domain"/>
    <property type="match status" value="1"/>
</dbReference>
<evidence type="ECO:0000256" key="5">
    <source>
        <dbReference type="ARBA" id="ARBA00022737"/>
    </source>
</evidence>
<dbReference type="InterPro" id="IPR001242">
    <property type="entry name" value="Condensation_dom"/>
</dbReference>
<evidence type="ECO:0000256" key="1">
    <source>
        <dbReference type="ARBA" id="ARBA00022450"/>
    </source>
</evidence>
<dbReference type="Pfam" id="PF00501">
    <property type="entry name" value="AMP-binding"/>
    <property type="match status" value="1"/>
</dbReference>
<dbReference type="PROSITE" id="PS00455">
    <property type="entry name" value="AMP_BINDING"/>
    <property type="match status" value="1"/>
</dbReference>
<dbReference type="InterPro" id="IPR045851">
    <property type="entry name" value="AMP-bd_C_sf"/>
</dbReference>
<dbReference type="Gene3D" id="3.40.47.10">
    <property type="match status" value="1"/>
</dbReference>
<dbReference type="InterPro" id="IPR006162">
    <property type="entry name" value="Ppantetheine_attach_site"/>
</dbReference>
<dbReference type="PANTHER" id="PTHR43775:SF20">
    <property type="entry name" value="HYBRID PKS-NRPS SYNTHETASE APDA"/>
    <property type="match status" value="1"/>
</dbReference>
<evidence type="ECO:0000259" key="7">
    <source>
        <dbReference type="PROSITE" id="PS50075"/>
    </source>
</evidence>
<dbReference type="GO" id="GO:0004312">
    <property type="term" value="F:fatty acid synthase activity"/>
    <property type="evidence" value="ECO:0007669"/>
    <property type="project" value="TreeGrafter"/>
</dbReference>
<dbReference type="CDD" id="cd00833">
    <property type="entry name" value="PKS"/>
    <property type="match status" value="1"/>
</dbReference>
<dbReference type="InterPro" id="IPR018201">
    <property type="entry name" value="Ketoacyl_synth_AS"/>
</dbReference>
<dbReference type="InterPro" id="IPR009081">
    <property type="entry name" value="PP-bd_ACP"/>
</dbReference>
<dbReference type="InterPro" id="IPR016039">
    <property type="entry name" value="Thiolase-like"/>
</dbReference>
<dbReference type="SUPFAM" id="SSF52777">
    <property type="entry name" value="CoA-dependent acyltransferases"/>
    <property type="match status" value="2"/>
</dbReference>
<dbReference type="SUPFAM" id="SSF56801">
    <property type="entry name" value="Acetyl-CoA synthetase-like"/>
    <property type="match status" value="1"/>
</dbReference>
<dbReference type="Pfam" id="PF02801">
    <property type="entry name" value="Ketoacyl-synt_C"/>
    <property type="match status" value="1"/>
</dbReference>
<keyword evidence="5" id="KW-0677">Repeat</keyword>
<dbReference type="InterPro" id="IPR036736">
    <property type="entry name" value="ACP-like_sf"/>
</dbReference>